<feature type="repeat" description="ANK" evidence="3">
    <location>
        <begin position="367"/>
        <end position="399"/>
    </location>
</feature>
<dbReference type="PROSITE" id="PS50088">
    <property type="entry name" value="ANK_REPEAT"/>
    <property type="match status" value="2"/>
</dbReference>
<dbReference type="Pfam" id="PF00023">
    <property type="entry name" value="Ank"/>
    <property type="match status" value="1"/>
</dbReference>
<dbReference type="SUPFAM" id="SSF48403">
    <property type="entry name" value="Ankyrin repeat"/>
    <property type="match status" value="2"/>
</dbReference>
<dbReference type="Gene3D" id="1.25.40.20">
    <property type="entry name" value="Ankyrin repeat-containing domain"/>
    <property type="match status" value="2"/>
</dbReference>
<evidence type="ECO:0000256" key="3">
    <source>
        <dbReference type="PROSITE-ProRule" id="PRU00023"/>
    </source>
</evidence>
<dbReference type="InterPro" id="IPR052420">
    <property type="entry name" value="Espin/Espin-like"/>
</dbReference>
<accession>A0A830H991</accession>
<dbReference type="GO" id="GO:0051017">
    <property type="term" value="P:actin filament bundle assembly"/>
    <property type="evidence" value="ECO:0007669"/>
    <property type="project" value="TreeGrafter"/>
</dbReference>
<dbReference type="AlphaFoldDB" id="A0A830H991"/>
<reference evidence="4" key="1">
    <citation type="submission" date="2020-10" db="EMBL/GenBank/DDBJ databases">
        <title>Unveiling of a novel bifunctional photoreceptor, Dualchrome1, isolated from a cosmopolitan green alga.</title>
        <authorList>
            <person name="Suzuki S."/>
            <person name="Kawachi M."/>
        </authorList>
    </citation>
    <scope>NUCLEOTIDE SEQUENCE</scope>
    <source>
        <strain evidence="4">NIES 2893</strain>
    </source>
</reference>
<sequence length="568" mass="61340">MAPSKSRKAPTLLERCRNSKWQDAVRRLNSHPNEAKQKNNDGDLPLHWAVANNAPVEVVSKLLDAYHDGAQLKNNDGRLPLHDAAYENASVDVIRKLLDTYPDGAQVKDNDGYLPLHFAAHNNASVEVISKLLDAYPDGAQVKDNDGDLPLHYAAYYNAPVEVVSKLLDTYRDGAQVKDNDGDLPLHYAAYNNASVEVISKLLDAYPDGAQVKDNDGDLPLHYAAYYNAPVEVVSKLLDAHRVHLHAPDDLRLQEHMASASIAILKRDAHPIKDLLNQNIDLGKFADGVMHPLHLAARLAMPFVTKRFVNKFPGLCSATFENQNALHIACSCTPNRDLGINASDIKDTVKALIQAGIGVDSTTNDGCSMTPLLYASRDGCVESVRELIDAGADLKANKCALGETALHKAVSRGDANVDMVRVLLCAMPDAQDAQDAQGLTARDVAQEEGYQELVKVIDANASANLGERKQKVTLNATSNAKAQSTMAVDTSNAQLASTSSEPLPYFQRAFTLLMRAKSGGGDPSAIESAIQNLRRNCVELEGAVAIPSNPSPKDVSDIAAMICAFLST</sequence>
<dbReference type="OrthoDB" id="303876at2759"/>
<protein>
    <submittedName>
        <fullName evidence="4">Uncharacterized protein</fullName>
    </submittedName>
</protein>
<dbReference type="PANTHER" id="PTHR24153">
    <property type="entry name" value="ESPIN"/>
    <property type="match status" value="1"/>
</dbReference>
<keyword evidence="1" id="KW-0677">Repeat</keyword>
<dbReference type="InterPro" id="IPR002110">
    <property type="entry name" value="Ankyrin_rpt"/>
</dbReference>
<dbReference type="EMBL" id="BNJQ01000005">
    <property type="protein sequence ID" value="GHP03268.1"/>
    <property type="molecule type" value="Genomic_DNA"/>
</dbReference>
<dbReference type="Proteomes" id="UP000660262">
    <property type="component" value="Unassembled WGS sequence"/>
</dbReference>
<evidence type="ECO:0000313" key="5">
    <source>
        <dbReference type="Proteomes" id="UP000660262"/>
    </source>
</evidence>
<evidence type="ECO:0000313" key="4">
    <source>
        <dbReference type="EMBL" id="GHP03268.1"/>
    </source>
</evidence>
<dbReference type="Pfam" id="PF12796">
    <property type="entry name" value="Ank_2"/>
    <property type="match status" value="2"/>
</dbReference>
<dbReference type="InterPro" id="IPR036770">
    <property type="entry name" value="Ankyrin_rpt-contain_sf"/>
</dbReference>
<comment type="caution">
    <text evidence="4">The sequence shown here is derived from an EMBL/GenBank/DDBJ whole genome shotgun (WGS) entry which is preliminary data.</text>
</comment>
<dbReference type="GO" id="GO:0051015">
    <property type="term" value="F:actin filament binding"/>
    <property type="evidence" value="ECO:0007669"/>
    <property type="project" value="TreeGrafter"/>
</dbReference>
<dbReference type="PROSITE" id="PS50297">
    <property type="entry name" value="ANK_REP_REGION"/>
    <property type="match status" value="2"/>
</dbReference>
<evidence type="ECO:0000256" key="2">
    <source>
        <dbReference type="ARBA" id="ARBA00023043"/>
    </source>
</evidence>
<dbReference type="PANTHER" id="PTHR24153:SF8">
    <property type="entry name" value="FORKED, ISOFORM F"/>
    <property type="match status" value="1"/>
</dbReference>
<keyword evidence="2 3" id="KW-0040">ANK repeat</keyword>
<feature type="repeat" description="ANK" evidence="3">
    <location>
        <begin position="401"/>
        <end position="424"/>
    </location>
</feature>
<evidence type="ECO:0000256" key="1">
    <source>
        <dbReference type="ARBA" id="ARBA00022737"/>
    </source>
</evidence>
<name>A0A830H991_9CHLO</name>
<keyword evidence="5" id="KW-1185">Reference proteome</keyword>
<organism evidence="4 5">
    <name type="scientific">Pycnococcus provasolii</name>
    <dbReference type="NCBI Taxonomy" id="41880"/>
    <lineage>
        <taxon>Eukaryota</taxon>
        <taxon>Viridiplantae</taxon>
        <taxon>Chlorophyta</taxon>
        <taxon>Pseudoscourfieldiophyceae</taxon>
        <taxon>Pseudoscourfieldiales</taxon>
        <taxon>Pycnococcaceae</taxon>
        <taxon>Pycnococcus</taxon>
    </lineage>
</organism>
<dbReference type="SMART" id="SM00248">
    <property type="entry name" value="ANK"/>
    <property type="match status" value="9"/>
</dbReference>
<proteinExistence type="predicted"/>
<gene>
    <name evidence="4" type="ORF">PPROV_000202300</name>
</gene>
<dbReference type="GO" id="GO:0005737">
    <property type="term" value="C:cytoplasm"/>
    <property type="evidence" value="ECO:0007669"/>
    <property type="project" value="TreeGrafter"/>
</dbReference>